<dbReference type="InterPro" id="IPR001739">
    <property type="entry name" value="Methyl_CpG_DNA-bd"/>
</dbReference>
<dbReference type="Proteomes" id="UP000887013">
    <property type="component" value="Unassembled WGS sequence"/>
</dbReference>
<dbReference type="Gene3D" id="1.20.1280.50">
    <property type="match status" value="1"/>
</dbReference>
<feature type="region of interest" description="Disordered" evidence="1">
    <location>
        <begin position="698"/>
        <end position="744"/>
    </location>
</feature>
<dbReference type="SUPFAM" id="SSF81383">
    <property type="entry name" value="F-box domain"/>
    <property type="match status" value="1"/>
</dbReference>
<dbReference type="SMART" id="SM00256">
    <property type="entry name" value="FBOX"/>
    <property type="match status" value="1"/>
</dbReference>
<dbReference type="SUPFAM" id="SSF54171">
    <property type="entry name" value="DNA-binding domain"/>
    <property type="match status" value="1"/>
</dbReference>
<dbReference type="CDD" id="cd00122">
    <property type="entry name" value="MBD"/>
    <property type="match status" value="1"/>
</dbReference>
<evidence type="ECO:0000313" key="4">
    <source>
        <dbReference type="EMBL" id="GFT08957.1"/>
    </source>
</evidence>
<dbReference type="PANTHER" id="PTHR15739">
    <property type="entry name" value="ZINC FINGER PROTEIN"/>
    <property type="match status" value="1"/>
</dbReference>
<dbReference type="InterPro" id="IPR001810">
    <property type="entry name" value="F-box_dom"/>
</dbReference>
<dbReference type="InterPro" id="IPR036047">
    <property type="entry name" value="F-box-like_dom_sf"/>
</dbReference>
<feature type="region of interest" description="Disordered" evidence="1">
    <location>
        <begin position="2103"/>
        <end position="2137"/>
    </location>
</feature>
<feature type="domain" description="F-box" evidence="2">
    <location>
        <begin position="2504"/>
        <end position="2550"/>
    </location>
</feature>
<feature type="region of interest" description="Disordered" evidence="1">
    <location>
        <begin position="772"/>
        <end position="849"/>
    </location>
</feature>
<evidence type="ECO:0000259" key="2">
    <source>
        <dbReference type="PROSITE" id="PS50181"/>
    </source>
</evidence>
<dbReference type="SUPFAM" id="SSF52047">
    <property type="entry name" value="RNI-like"/>
    <property type="match status" value="1"/>
</dbReference>
<dbReference type="Gene3D" id="3.80.10.10">
    <property type="entry name" value="Ribonuclease Inhibitor"/>
    <property type="match status" value="1"/>
</dbReference>
<dbReference type="EMBL" id="BMAW01057068">
    <property type="protein sequence ID" value="GFT08957.1"/>
    <property type="molecule type" value="Genomic_DNA"/>
</dbReference>
<dbReference type="PANTHER" id="PTHR15739:SF5">
    <property type="entry name" value="LD23158P"/>
    <property type="match status" value="1"/>
</dbReference>
<dbReference type="InterPro" id="IPR052283">
    <property type="entry name" value="GenomicStab_NeuMorph_Reg"/>
</dbReference>
<evidence type="ECO:0000313" key="5">
    <source>
        <dbReference type="Proteomes" id="UP000887013"/>
    </source>
</evidence>
<dbReference type="PROSITE" id="PS50982">
    <property type="entry name" value="MBD"/>
    <property type="match status" value="1"/>
</dbReference>
<dbReference type="SMART" id="SM00391">
    <property type="entry name" value="MBD"/>
    <property type="match status" value="1"/>
</dbReference>
<keyword evidence="5" id="KW-1185">Reference proteome</keyword>
<dbReference type="Pfam" id="PF12937">
    <property type="entry name" value="F-box-like"/>
    <property type="match status" value="1"/>
</dbReference>
<dbReference type="GO" id="GO:0003677">
    <property type="term" value="F:DNA binding"/>
    <property type="evidence" value="ECO:0007669"/>
    <property type="project" value="InterPro"/>
</dbReference>
<feature type="compositionally biased region" description="Polar residues" evidence="1">
    <location>
        <begin position="2065"/>
        <end position="2076"/>
    </location>
</feature>
<feature type="region of interest" description="Disordered" evidence="1">
    <location>
        <begin position="1985"/>
        <end position="2035"/>
    </location>
</feature>
<proteinExistence type="predicted"/>
<reference evidence="4" key="1">
    <citation type="submission" date="2020-08" db="EMBL/GenBank/DDBJ databases">
        <title>Multicomponent nature underlies the extraordinary mechanical properties of spider dragline silk.</title>
        <authorList>
            <person name="Kono N."/>
            <person name="Nakamura H."/>
            <person name="Mori M."/>
            <person name="Yoshida Y."/>
            <person name="Ohtoshi R."/>
            <person name="Malay A.D."/>
            <person name="Moran D.A.P."/>
            <person name="Tomita M."/>
            <person name="Numata K."/>
            <person name="Arakawa K."/>
        </authorList>
    </citation>
    <scope>NUCLEOTIDE SEQUENCE</scope>
</reference>
<sequence length="2879" mass="319846">MAAITENMFGRSNRRRCVKGRISYTDTSDIIIANDEEKLENDLKDTENHLEYSFNENLDDADEVDEEPVTIDLSEFLNENPLLTEPSENVIDSAGVLTDCHSQFRVTSSLADPSPLKIEAVPTLKDLNINENTAFTEVISTSEPVSEIPPTILTENNAPVDSTNELTRVVNDKSPRKENLLNGIKPSIKNFKSKPPIVSSLLEKYKNFSRLKDFNKNNLKAFGKYPVIRCEKLDIETFVKKSNIKVGNWPLQSVNSQSKNKPDSSKTTISKKSKSSICKGPKLLNKPISFNKGLSNSRNASTVKKAQSILIDALKPNSQSFIIRTDNWKPEIANLSGHSSHFIDTSVENFRMPIPQSFNKTTVNHRVIKLVPHKSPFLKINDLSSQNQKLPIITSVNKIANGPKTFQLISPNTFVAAKTEKNRSMSVTPILPKPSSDSMIAPVIFKDYTVIQPYIEDPTSPVKPKPLLTVPLDIVPVVDTYNQQGTSNSVPEMHQIIKPPTKSSKPIQSVFLNGAVKQISSPVKTSKELPSVNLSVLSHCNTELSASVVEDKIEEQLKGDSSVITPKSVVVDAMENAFSKPQVKKYPKSKHNVSKQNLPHIGLADNSECQTYNSTLNDMLFGLSDIGDFNDENYSLGTNIDISSEVCDSNAIVQSSDVYQSDQKVVLDIQHKASESSEDDHKVNKLFSKCKLRTKAIASPHDSDTLSASEGEEDRNESQLKLSYVSNRKHKISQKTPEKSLNPSIVSEESDIDFSPKKLILGADITENVINQNKRNKFQRRNNNIPIKNSPRLANQSKEKKSESKTLSSSQSFEKSSRSLKSKDDNFQDVSEQNNEENSTSVNKTEKLRGKLRAVQKSKGNVNNSFDKQKSALKYQRRIVPVIKGRRILYVRSRFKIKSKKSRNTKIINKKSSRPSDIIKEINTITGGNLISGKGSRKREKIIPLKETNINNHDLPISKTKNDSKAKTTKQNKKNSSVGPKTKKMKTLKVLFKRSTPKQKTKSPEISFDEICPKLNDKNDSNSLLVNNTNLNSSFRNMKNHKMGTPSEEENKSDVDVLCNEFKPDDSLKENICSKDNILSNGVPLSNVIEDSVSIDNRDSMNFKNCDREENKSDGDVLDLKLDDSSKENFCTKDKVLSNEVPSSNAVEDLGSIEDKDSINFKIFNKEENKSDADVLCNELKPGDSSKENISCKVKILSPGSNAIEDSMSANYRDSVNFKNCGNEIKSDADVLCKELKLDNSLKENICSKDKIVSNIIPDSNVIDSVSAEDRDSMNFKNCCNSDLQEIKITKEHENASKIREKNIDILTKSVNVTSENLGNLCLETKDESDIENPCVPINEPNIVNNLLECTIGITSCKEIRNEDHISNDIVDQPDVKDNLIISSPIEINENTATPDEIRIIDHSSNMMIQGDVKEGVVNVPYKNADEISTSLNEDQKQGNNSDKAFETNVEDNKLDMLSEDINKITNSVIAVKRCEHSSNLLLQTEAQYSTINSDSISNKEIVKIHKEISNHDFDHNVAVGDINEKENKIVDVNKSNETKLLSPLPEKSMLLEEVSKKKGSKRKKSCPKIKISVTKTSDNSGHIRDSKNLCISERKKSTNSSNSDEIVKQNECCKSENVTDVVSASSSLLVTTSKENNTLMVQIDNESVMNKVDQMTLKDAIPFELADVTASSNISKGASSSCITAGTFLNDRDVNTPAVIMSSANASDVTESELPVSTSKHCVSEKSSEKSISKEMVTDTAVSYSSVKIKEEPVDVIESPVLNFLDPSVNIKEEMSEIAEPLNEVSSVASPLSPSRRKNVHMVAGLKQLKTHPESAADSVVIHENTRVNKKTKSKKAALVSSDSTPAKLSKTSKHSESEISKMLAPVPRKKGKNFSPEAVIVPFSLGWMRELVHRSTEGKEGKRMSDIYYFSPEGTKLRSMPEIANYLSKHQECKLTLENFTFWKECVYREPFEIERSAKQTSVLAAPSLKKETSNQTTIKKYFSSPTTSKSNFTSSKSKEKPSKINNLKHSLSKKSSITKKEIKKSSESVQGSSSIVNINADNSDCAKSRLHGKKIKVPFDSSLDNKSNAPRNKSSTKLKQHYPSTLYNTSVPAVEVKKTGTAQNQSNTIQPSNGKNSLTKDLSQSKHASKKKRPKLKLVLSKSIDSLEMQSPCTPHCTGASIQPPSVQCAICLCMFHSFCIPKLAEKVIFACRPCTNKKLALYGDERKSVAFPDSVSFEENLACDNSDDVDMSLLYPEIVMSMPYEKDTFPYSSGSNVPYKSLDTSSTFSNIPHEQTKTAFYSRGSNSVSSSAIGNPDKGSSVPLHIDNTKNVPCLLSNLLQPNVLRSPNAIPVIRCTSSQTLNYPPTQLTVVNTNDFPSKIYRVGYGIRLPPGLNVSLENSLFIRRLSDGRKVAIRRNSNTSNSRNKESSNPIENPATAVHSSHQFLSNVSSYVNTKFLHSNANQTLTKALVGTESNAVVQNMYVSSKEHVKSVVRPGLSNHVTSEKNGSRTLQFSESSRMTGTSLTDNALYLVFKKLNVSDLLRASQVCSHWKYLALQNVLWKKVSLNGLTVTDWEKCCLALQKFGTKSLDLRGIMHQDSSNLWEDLKKQLIHLAGIEELIFDQITPSLLKSVAFNVPLLRKLECHFVTTACTEPEIWTTSCEIELSPLRYLGRLVRLKIGSGARIILRSGGDCLMPYLPNLRHVALTGFNFSSHLNLESLSQTKGLISLELGDCKDIEPGVYALLGTLTSLKRLRLENGGDLNDSKLSEALLKIKGLEILELMNFQISQNLANSFKELQNLIHVSIWPDNTNKSAAVNTNLFSAISNCKDLKYLCWGIIAEGESIPKVLEMENSDELTFEDLFNKLVALFPECRVEVKCVPRNLWREFCSTRK</sequence>
<evidence type="ECO:0000259" key="3">
    <source>
        <dbReference type="PROSITE" id="PS50982"/>
    </source>
</evidence>
<dbReference type="Gene3D" id="3.30.890.10">
    <property type="entry name" value="Methyl-cpg-binding Protein 2, Chain A"/>
    <property type="match status" value="1"/>
</dbReference>
<dbReference type="InterPro" id="IPR016177">
    <property type="entry name" value="DNA-bd_dom_sf"/>
</dbReference>
<feature type="compositionally biased region" description="Basic and acidic residues" evidence="1">
    <location>
        <begin position="815"/>
        <end position="826"/>
    </location>
</feature>
<feature type="region of interest" description="Disordered" evidence="1">
    <location>
        <begin position="252"/>
        <end position="280"/>
    </location>
</feature>
<feature type="compositionally biased region" description="Low complexity" evidence="1">
    <location>
        <begin position="805"/>
        <end position="814"/>
    </location>
</feature>
<feature type="compositionally biased region" description="Low complexity" evidence="1">
    <location>
        <begin position="2006"/>
        <end position="2018"/>
    </location>
</feature>
<evidence type="ECO:0000256" key="1">
    <source>
        <dbReference type="SAM" id="MobiDB-lite"/>
    </source>
</evidence>
<organism evidence="4 5">
    <name type="scientific">Nephila pilipes</name>
    <name type="common">Giant wood spider</name>
    <name type="synonym">Nephila maculata</name>
    <dbReference type="NCBI Taxonomy" id="299642"/>
    <lineage>
        <taxon>Eukaryota</taxon>
        <taxon>Metazoa</taxon>
        <taxon>Ecdysozoa</taxon>
        <taxon>Arthropoda</taxon>
        <taxon>Chelicerata</taxon>
        <taxon>Arachnida</taxon>
        <taxon>Araneae</taxon>
        <taxon>Araneomorphae</taxon>
        <taxon>Entelegynae</taxon>
        <taxon>Araneoidea</taxon>
        <taxon>Nephilidae</taxon>
        <taxon>Nephila</taxon>
    </lineage>
</organism>
<name>A0A8X6ND84_NEPPI</name>
<feature type="region of interest" description="Disordered" evidence="1">
    <location>
        <begin position="2060"/>
        <end position="2085"/>
    </location>
</feature>
<feature type="compositionally biased region" description="Low complexity" evidence="1">
    <location>
        <begin position="1986"/>
        <end position="1998"/>
    </location>
</feature>
<gene>
    <name evidence="4" type="primary">AVEN_117098_1</name>
    <name evidence="4" type="ORF">NPIL_624201</name>
</gene>
<feature type="region of interest" description="Disordered" evidence="1">
    <location>
        <begin position="950"/>
        <end position="986"/>
    </location>
</feature>
<feature type="compositionally biased region" description="Polar residues" evidence="1">
    <location>
        <begin position="828"/>
        <end position="843"/>
    </location>
</feature>
<feature type="compositionally biased region" description="Polar residues" evidence="1">
    <location>
        <begin position="2103"/>
        <end position="2129"/>
    </location>
</feature>
<comment type="caution">
    <text evidence="4">The sequence shown here is derived from an EMBL/GenBank/DDBJ whole genome shotgun (WGS) entry which is preliminary data.</text>
</comment>
<feature type="region of interest" description="Disordered" evidence="1">
    <location>
        <begin position="2399"/>
        <end position="2420"/>
    </location>
</feature>
<dbReference type="Pfam" id="PF01429">
    <property type="entry name" value="MBD"/>
    <property type="match status" value="1"/>
</dbReference>
<accession>A0A8X6ND84</accession>
<feature type="region of interest" description="Disordered" evidence="1">
    <location>
        <begin position="1828"/>
        <end position="1861"/>
    </location>
</feature>
<dbReference type="OrthoDB" id="61560at2759"/>
<feature type="domain" description="MBD" evidence="3">
    <location>
        <begin position="1875"/>
        <end position="1949"/>
    </location>
</feature>
<protein>
    <submittedName>
        <fullName evidence="4">MBD domain-containing protein</fullName>
    </submittedName>
</protein>
<dbReference type="PROSITE" id="PS50181">
    <property type="entry name" value="FBOX"/>
    <property type="match status" value="1"/>
</dbReference>
<dbReference type="InterPro" id="IPR032675">
    <property type="entry name" value="LRR_dom_sf"/>
</dbReference>